<evidence type="ECO:0000313" key="3">
    <source>
        <dbReference type="EMBL" id="VFQ47185.1"/>
    </source>
</evidence>
<organism evidence="3 4">
    <name type="scientific">Desulfoluna butyratoxydans</name>
    <dbReference type="NCBI Taxonomy" id="231438"/>
    <lineage>
        <taxon>Bacteria</taxon>
        <taxon>Pseudomonadati</taxon>
        <taxon>Thermodesulfobacteriota</taxon>
        <taxon>Desulfobacteria</taxon>
        <taxon>Desulfobacterales</taxon>
        <taxon>Desulfolunaceae</taxon>
        <taxon>Desulfoluna</taxon>
    </lineage>
</organism>
<proteinExistence type="predicted"/>
<dbReference type="InterPro" id="IPR006680">
    <property type="entry name" value="Amidohydro-rel"/>
</dbReference>
<dbReference type="RefSeq" id="WP_180146506.1">
    <property type="nucleotide sequence ID" value="NZ_CAADHO010000014.1"/>
</dbReference>
<dbReference type="Gene3D" id="2.30.40.10">
    <property type="entry name" value="Urease, subunit C, domain 1"/>
    <property type="match status" value="1"/>
</dbReference>
<dbReference type="InterPro" id="IPR032466">
    <property type="entry name" value="Metal_Hydrolase"/>
</dbReference>
<dbReference type="InterPro" id="IPR050287">
    <property type="entry name" value="MTA/SAH_deaminase"/>
</dbReference>
<gene>
    <name evidence="3" type="ORF">MSL71_48710</name>
</gene>
<dbReference type="PANTHER" id="PTHR43794">
    <property type="entry name" value="AMINOHYDROLASE SSNA-RELATED"/>
    <property type="match status" value="1"/>
</dbReference>
<dbReference type="SUPFAM" id="SSF51556">
    <property type="entry name" value="Metallo-dependent hydrolases"/>
    <property type="match status" value="1"/>
</dbReference>
<dbReference type="EMBL" id="CAADHO010000014">
    <property type="protein sequence ID" value="VFQ47185.1"/>
    <property type="molecule type" value="Genomic_DNA"/>
</dbReference>
<dbReference type="GO" id="GO:0016810">
    <property type="term" value="F:hydrolase activity, acting on carbon-nitrogen (but not peptide) bonds"/>
    <property type="evidence" value="ECO:0007669"/>
    <property type="project" value="InterPro"/>
</dbReference>
<evidence type="ECO:0000313" key="4">
    <source>
        <dbReference type="Proteomes" id="UP000507962"/>
    </source>
</evidence>
<keyword evidence="4" id="KW-1185">Reference proteome</keyword>
<sequence>MKRVHRAAWVVVDADTVLTQGYLVVEDGTIVSVGTGKGPKGIEVEEHGDAALVPAFVNAHTHLELSALSGRVKSDAGFAPWVRDLLAVRESIPRNELVEAAQQAVCHAEAAGTLLFGDISTLGITRPLFEEGRAQGVWFQEYLGNPNPLAMPPGAEGAPCASLAAHAPHTTAPKAIQAMKALTARAGRPLSVHLDESDAEREFLTTGKGAWADFLTERGIDFSSWPLPADDPVSYLLDLGVVDASTLVVHLLQTKATQFRQLAEVGATAVCCVRSNHLLHGRTPDMEAMVGAGLTVALGTDSLASCDSLSILDEMRAVAAEAPGLAPAEIFRMATEHGAKALGLTGRFGRLAPGCSARCLEVTRASTPPFFPYGWFLDEDVAVRVLE</sequence>
<keyword evidence="1 3" id="KW-0378">Hydrolase</keyword>
<name>A0A4U8YS22_9BACT</name>
<dbReference type="SUPFAM" id="SSF51338">
    <property type="entry name" value="Composite domain of metallo-dependent hydrolases"/>
    <property type="match status" value="1"/>
</dbReference>
<reference evidence="3 4" key="1">
    <citation type="submission" date="2019-03" db="EMBL/GenBank/DDBJ databases">
        <authorList>
            <person name="Nijsse B."/>
        </authorList>
    </citation>
    <scope>NUCLEOTIDE SEQUENCE [LARGE SCALE GENOMIC DNA]</scope>
    <source>
        <strain evidence="3">Desulfoluna butyratoxydans MSL71</strain>
    </source>
</reference>
<dbReference type="AlphaFoldDB" id="A0A4U8YS22"/>
<dbReference type="Pfam" id="PF01979">
    <property type="entry name" value="Amidohydro_1"/>
    <property type="match status" value="1"/>
</dbReference>
<feature type="domain" description="Amidohydrolase-related" evidence="2">
    <location>
        <begin position="52"/>
        <end position="357"/>
    </location>
</feature>
<evidence type="ECO:0000256" key="1">
    <source>
        <dbReference type="ARBA" id="ARBA00022801"/>
    </source>
</evidence>
<dbReference type="Gene3D" id="3.20.20.140">
    <property type="entry name" value="Metal-dependent hydrolases"/>
    <property type="match status" value="1"/>
</dbReference>
<dbReference type="InterPro" id="IPR011059">
    <property type="entry name" value="Metal-dep_hydrolase_composite"/>
</dbReference>
<accession>A0A4U8YS22</accession>
<dbReference type="PANTHER" id="PTHR43794:SF11">
    <property type="entry name" value="AMIDOHYDROLASE-RELATED DOMAIN-CONTAINING PROTEIN"/>
    <property type="match status" value="1"/>
</dbReference>
<evidence type="ECO:0000259" key="2">
    <source>
        <dbReference type="Pfam" id="PF01979"/>
    </source>
</evidence>
<protein>
    <submittedName>
        <fullName evidence="3">Metal-dependent hydrolase</fullName>
    </submittedName>
</protein>
<dbReference type="Proteomes" id="UP000507962">
    <property type="component" value="Unassembled WGS sequence"/>
</dbReference>